<dbReference type="Proteomes" id="UP000521943">
    <property type="component" value="Unassembled WGS sequence"/>
</dbReference>
<feature type="compositionally biased region" description="Polar residues" evidence="1">
    <location>
        <begin position="57"/>
        <end position="78"/>
    </location>
</feature>
<dbReference type="OrthoDB" id="3039906at2759"/>
<comment type="caution">
    <text evidence="2">The sequence shown here is derived from an EMBL/GenBank/DDBJ whole genome shotgun (WGS) entry which is preliminary data.</text>
</comment>
<organism evidence="2 3">
    <name type="scientific">Ephemerocybe angulata</name>
    <dbReference type="NCBI Taxonomy" id="980116"/>
    <lineage>
        <taxon>Eukaryota</taxon>
        <taxon>Fungi</taxon>
        <taxon>Dikarya</taxon>
        <taxon>Basidiomycota</taxon>
        <taxon>Agaricomycotina</taxon>
        <taxon>Agaricomycetes</taxon>
        <taxon>Agaricomycetidae</taxon>
        <taxon>Agaricales</taxon>
        <taxon>Agaricineae</taxon>
        <taxon>Psathyrellaceae</taxon>
        <taxon>Ephemerocybe</taxon>
    </lineage>
</organism>
<keyword evidence="3" id="KW-1185">Reference proteome</keyword>
<evidence type="ECO:0000313" key="2">
    <source>
        <dbReference type="EMBL" id="KAF6761457.1"/>
    </source>
</evidence>
<feature type="region of interest" description="Disordered" evidence="1">
    <location>
        <begin position="24"/>
        <end position="87"/>
    </location>
</feature>
<evidence type="ECO:0000256" key="1">
    <source>
        <dbReference type="SAM" id="MobiDB-lite"/>
    </source>
</evidence>
<feature type="compositionally biased region" description="Basic and acidic residues" evidence="1">
    <location>
        <begin position="24"/>
        <end position="33"/>
    </location>
</feature>
<proteinExistence type="predicted"/>
<dbReference type="EMBL" id="JACGCI010000009">
    <property type="protein sequence ID" value="KAF6761457.1"/>
    <property type="molecule type" value="Genomic_DNA"/>
</dbReference>
<name>A0A8H6IBX2_9AGAR</name>
<gene>
    <name evidence="2" type="ORF">DFP72DRAFT_622721</name>
</gene>
<protein>
    <recommendedName>
        <fullName evidence="4">SH3 domain-containing protein</fullName>
    </recommendedName>
</protein>
<evidence type="ECO:0000313" key="3">
    <source>
        <dbReference type="Proteomes" id="UP000521943"/>
    </source>
</evidence>
<reference evidence="2 3" key="1">
    <citation type="submission" date="2020-07" db="EMBL/GenBank/DDBJ databases">
        <title>Comparative genomics of pyrophilous fungi reveals a link between fire events and developmental genes.</title>
        <authorList>
            <consortium name="DOE Joint Genome Institute"/>
            <person name="Steindorff A.S."/>
            <person name="Carver A."/>
            <person name="Calhoun S."/>
            <person name="Stillman K."/>
            <person name="Liu H."/>
            <person name="Lipzen A."/>
            <person name="Pangilinan J."/>
            <person name="Labutti K."/>
            <person name="Bruns T.D."/>
            <person name="Grigoriev I.V."/>
        </authorList>
    </citation>
    <scope>NUCLEOTIDE SEQUENCE [LARGE SCALE GENOMIC DNA]</scope>
    <source>
        <strain evidence="2 3">CBS 144469</strain>
    </source>
</reference>
<accession>A0A8H6IBX2</accession>
<dbReference type="AlphaFoldDB" id="A0A8H6IBX2"/>
<sequence length="237" mass="26352">MVATHQNTSMDTVLNLEMRPWESKRKRIADSSHHATSGFHQQLGDIDGQGSERSPLPEQTLQTSSSAPQIGLNTQSPETYPVEGVPESSQTPIQLLNEDVVDHCPLTGNSTINHYHGSVIYVQRVDNAIFGENYGVPQNQIAKAVTIKDKLNALVRTTGNRTGLVPGKVTANNVRYRRGPRTSCEAIGHYHADRSITIICMVEGECIKGWKWWDKLSNGFYISDYYVEWTGGVPCIR</sequence>
<evidence type="ECO:0008006" key="4">
    <source>
        <dbReference type="Google" id="ProtNLM"/>
    </source>
</evidence>